<feature type="compositionally biased region" description="Polar residues" evidence="3">
    <location>
        <begin position="150"/>
        <end position="169"/>
    </location>
</feature>
<dbReference type="Proteomes" id="UP000410492">
    <property type="component" value="Unassembled WGS sequence"/>
</dbReference>
<dbReference type="GO" id="GO:0051604">
    <property type="term" value="P:protein maturation"/>
    <property type="evidence" value="ECO:0007669"/>
    <property type="project" value="InterPro"/>
</dbReference>
<reference evidence="5 6" key="1">
    <citation type="submission" date="2019-01" db="EMBL/GenBank/DDBJ databases">
        <authorList>
            <person name="Sayadi A."/>
        </authorList>
    </citation>
    <scope>NUCLEOTIDE SEQUENCE [LARGE SCALE GENOMIC DNA]</scope>
</reference>
<dbReference type="GO" id="GO:0007059">
    <property type="term" value="P:chromosome segregation"/>
    <property type="evidence" value="ECO:0007669"/>
    <property type="project" value="UniProtKB-KW"/>
</dbReference>
<keyword evidence="2" id="KW-0159">Chromosome partition</keyword>
<feature type="domain" description="MIP18 family-like" evidence="4">
    <location>
        <begin position="321"/>
        <end position="383"/>
    </location>
</feature>
<dbReference type="AlphaFoldDB" id="A0A653DG83"/>
<dbReference type="EMBL" id="CAACVG010011949">
    <property type="protein sequence ID" value="VEN59216.1"/>
    <property type="molecule type" value="Genomic_DNA"/>
</dbReference>
<evidence type="ECO:0000259" key="4">
    <source>
        <dbReference type="Pfam" id="PF01883"/>
    </source>
</evidence>
<dbReference type="FunFam" id="3.30.300.130:FF:000004">
    <property type="entry name" value="cytosolic iron-sulfur assembly component 2A"/>
    <property type="match status" value="1"/>
</dbReference>
<dbReference type="InterPro" id="IPR002744">
    <property type="entry name" value="MIP18-like"/>
</dbReference>
<evidence type="ECO:0000313" key="5">
    <source>
        <dbReference type="EMBL" id="VEN59216.1"/>
    </source>
</evidence>
<evidence type="ECO:0000256" key="1">
    <source>
        <dbReference type="ARBA" id="ARBA00010381"/>
    </source>
</evidence>
<dbReference type="Gene3D" id="3.30.300.130">
    <property type="entry name" value="Fe-S cluster assembly (FSCA)"/>
    <property type="match status" value="1"/>
</dbReference>
<dbReference type="OrthoDB" id="4429489at2759"/>
<dbReference type="SUPFAM" id="SSF117916">
    <property type="entry name" value="Fe-S cluster assembly (FSCA) domain-like"/>
    <property type="match status" value="1"/>
</dbReference>
<evidence type="ECO:0000256" key="3">
    <source>
        <dbReference type="SAM" id="MobiDB-lite"/>
    </source>
</evidence>
<gene>
    <name evidence="5" type="ORF">CALMAC_LOCUS17329</name>
</gene>
<organism evidence="5 6">
    <name type="scientific">Callosobruchus maculatus</name>
    <name type="common">Southern cowpea weevil</name>
    <name type="synonym">Pulse bruchid</name>
    <dbReference type="NCBI Taxonomy" id="64391"/>
    <lineage>
        <taxon>Eukaryota</taxon>
        <taxon>Metazoa</taxon>
        <taxon>Ecdysozoa</taxon>
        <taxon>Arthropoda</taxon>
        <taxon>Hexapoda</taxon>
        <taxon>Insecta</taxon>
        <taxon>Pterygota</taxon>
        <taxon>Neoptera</taxon>
        <taxon>Endopterygota</taxon>
        <taxon>Coleoptera</taxon>
        <taxon>Polyphaga</taxon>
        <taxon>Cucujiformia</taxon>
        <taxon>Chrysomeloidea</taxon>
        <taxon>Chrysomelidae</taxon>
        <taxon>Bruchinae</taxon>
        <taxon>Bruchini</taxon>
        <taxon>Callosobruchus</taxon>
    </lineage>
</organism>
<accession>A0A653DG83</accession>
<sequence>MSHATSSNSDCRIFFANLTGLCTFFSTSAQRAARLEEFLHKKGLPRSSKIKWNFNSRTVNAVYEHREDIIGALEKIEREATSQTTIQQAGAHLRILEDESFIYWLTFFHKIVPHVDILFNQLQKVTTDALKIHNNIGDFERAIGKIRSEIGNTETQPVDQNNSELTPPSSRRRRTADKSERRRQSIEVCDSILLEIKTRFQCIGHSILSKLVSFNQFPLFEKEFPEDFLEEAIKFYPCLNGGRLRTELSVLYSREEFRQSSDTSAVRLLGLLQDGTKSTIEDRRNNRIVVDFSQAYKIEAKTNAKQPYVNYNLLTDSVELRDTIFDLIKSIKDPEKPNTLEELNVVYEDGIIVKDPTAGNINVVRVEFNPTIPHCSLATLIGLCIRIKLERCLPYPIKLDIFIKAGAHTTEQEINKQINDKERIAAAMENPNLKEMKTDDKCVNDVYIDELIFNVLIINLIKFCSIHLYNKNSSRLFDCLSSSVYALWLPVDSKKSSELLSKLKVINVKNFPVACCSTSEIWKQKRIFRLS</sequence>
<dbReference type="InterPro" id="IPR034904">
    <property type="entry name" value="FSCA_dom_sf"/>
</dbReference>
<keyword evidence="6" id="KW-1185">Reference proteome</keyword>
<feature type="region of interest" description="Disordered" evidence="3">
    <location>
        <begin position="150"/>
        <end position="180"/>
    </location>
</feature>
<dbReference type="Pfam" id="PF01883">
    <property type="entry name" value="FeS_assembly_P"/>
    <property type="match status" value="1"/>
</dbReference>
<protein>
    <recommendedName>
        <fullName evidence="4">MIP18 family-like domain-containing protein</fullName>
    </recommendedName>
</protein>
<proteinExistence type="inferred from homology"/>
<evidence type="ECO:0000313" key="6">
    <source>
        <dbReference type="Proteomes" id="UP000410492"/>
    </source>
</evidence>
<evidence type="ECO:0000256" key="2">
    <source>
        <dbReference type="ARBA" id="ARBA00022829"/>
    </source>
</evidence>
<dbReference type="Gene3D" id="6.10.250.1280">
    <property type="match status" value="1"/>
</dbReference>
<dbReference type="InterPro" id="IPR039796">
    <property type="entry name" value="MIP18"/>
</dbReference>
<dbReference type="PANTHER" id="PTHR12377:SF2">
    <property type="entry name" value="CYTOSOLIC IRON-SULFUR ASSEMBLY COMPONENT 2A"/>
    <property type="match status" value="1"/>
</dbReference>
<comment type="similarity">
    <text evidence="1">Belongs to the MIP18 family.</text>
</comment>
<dbReference type="PANTHER" id="PTHR12377">
    <property type="entry name" value="CYTOSOLIC IRON-SULFUR ASSEMBLY COMPONENT 2B-RELATED"/>
    <property type="match status" value="1"/>
</dbReference>
<name>A0A653DG83_CALMS</name>